<name>A0ABS9WX42_9GAMM</name>
<dbReference type="RefSeq" id="WP_242283188.1">
    <property type="nucleotide sequence ID" value="NZ_JAKKSL010000001.1"/>
</dbReference>
<reference evidence="1" key="1">
    <citation type="submission" date="2022-01" db="EMBL/GenBank/DDBJ databases">
        <title>Colwellia maritima, isolated from seawater.</title>
        <authorList>
            <person name="Kristyanto S."/>
            <person name="Jung J."/>
            <person name="Jeon C.O."/>
        </authorList>
    </citation>
    <scope>NUCLEOTIDE SEQUENCE</scope>
    <source>
        <strain evidence="1">MSW7</strain>
    </source>
</reference>
<gene>
    <name evidence="1" type="ORF">L3081_02375</name>
</gene>
<comment type="caution">
    <text evidence="1">The sequence shown here is derived from an EMBL/GenBank/DDBJ whole genome shotgun (WGS) entry which is preliminary data.</text>
</comment>
<dbReference type="Proteomes" id="UP001139646">
    <property type="component" value="Unassembled WGS sequence"/>
</dbReference>
<keyword evidence="2" id="KW-1185">Reference proteome</keyword>
<dbReference type="EMBL" id="JAKKSL010000001">
    <property type="protein sequence ID" value="MCI2282451.1"/>
    <property type="molecule type" value="Genomic_DNA"/>
</dbReference>
<evidence type="ECO:0000313" key="2">
    <source>
        <dbReference type="Proteomes" id="UP001139646"/>
    </source>
</evidence>
<protein>
    <submittedName>
        <fullName evidence="1">Uncharacterized protein</fullName>
    </submittedName>
</protein>
<organism evidence="1 2">
    <name type="scientific">Colwellia maritima</name>
    <dbReference type="NCBI Taxonomy" id="2912588"/>
    <lineage>
        <taxon>Bacteria</taxon>
        <taxon>Pseudomonadati</taxon>
        <taxon>Pseudomonadota</taxon>
        <taxon>Gammaproteobacteria</taxon>
        <taxon>Alteromonadales</taxon>
        <taxon>Colwelliaceae</taxon>
        <taxon>Colwellia</taxon>
    </lineage>
</organism>
<accession>A0ABS9WX42</accession>
<sequence length="52" mass="5725">MGNIQGGKLDYGNLKFLPVDHKEFPDLLLNDGDLLFNRTNSAESGGENSYLP</sequence>
<evidence type="ECO:0000313" key="1">
    <source>
        <dbReference type="EMBL" id="MCI2282451.1"/>
    </source>
</evidence>
<proteinExistence type="predicted"/>